<dbReference type="Pfam" id="PF05239">
    <property type="entry name" value="PRC"/>
    <property type="match status" value="1"/>
</dbReference>
<feature type="domain" description="DUF2382" evidence="3">
    <location>
        <begin position="165"/>
        <end position="271"/>
    </location>
</feature>
<evidence type="ECO:0000256" key="1">
    <source>
        <dbReference type="SAM" id="MobiDB-lite"/>
    </source>
</evidence>
<gene>
    <name evidence="4" type="ORF">ACFSCS_06145</name>
</gene>
<evidence type="ECO:0000259" key="3">
    <source>
        <dbReference type="Pfam" id="PF09557"/>
    </source>
</evidence>
<dbReference type="InterPro" id="IPR052967">
    <property type="entry name" value="Stress_Response_Assoc"/>
</dbReference>
<dbReference type="RefSeq" id="WP_343873388.1">
    <property type="nucleotide sequence ID" value="NZ_BAAAIX010000016.1"/>
</dbReference>
<dbReference type="InterPro" id="IPR014747">
    <property type="entry name" value="Bac_photo_RC_H_C"/>
</dbReference>
<dbReference type="Gene3D" id="3.90.50.10">
    <property type="entry name" value="Photosynthetic Reaction Center, subunit H, domain 2"/>
    <property type="match status" value="1"/>
</dbReference>
<dbReference type="Proteomes" id="UP001597326">
    <property type="component" value="Unassembled WGS sequence"/>
</dbReference>
<dbReference type="InterPro" id="IPR011033">
    <property type="entry name" value="PRC_barrel-like_sf"/>
</dbReference>
<keyword evidence="5" id="KW-1185">Reference proteome</keyword>
<evidence type="ECO:0000313" key="4">
    <source>
        <dbReference type="EMBL" id="MFD1889771.1"/>
    </source>
</evidence>
<comment type="caution">
    <text evidence="4">The sequence shown here is derived from an EMBL/GenBank/DDBJ whole genome shotgun (WGS) entry which is preliminary data.</text>
</comment>
<reference evidence="5" key="1">
    <citation type="journal article" date="2019" name="Int. J. Syst. Evol. Microbiol.">
        <title>The Global Catalogue of Microorganisms (GCM) 10K type strain sequencing project: providing services to taxonomists for standard genome sequencing and annotation.</title>
        <authorList>
            <consortium name="The Broad Institute Genomics Platform"/>
            <consortium name="The Broad Institute Genome Sequencing Center for Infectious Disease"/>
            <person name="Wu L."/>
            <person name="Ma J."/>
        </authorList>
    </citation>
    <scope>NUCLEOTIDE SEQUENCE [LARGE SCALE GENOMIC DNA]</scope>
    <source>
        <strain evidence="5">CAIM 431</strain>
    </source>
</reference>
<dbReference type="EMBL" id="JBHUFZ010000015">
    <property type="protein sequence ID" value="MFD1889771.1"/>
    <property type="molecule type" value="Genomic_DNA"/>
</dbReference>
<dbReference type="PANTHER" id="PTHR38463">
    <property type="entry name" value="STRESS RESPONSE PROTEIN YSNF"/>
    <property type="match status" value="1"/>
</dbReference>
<dbReference type="Pfam" id="PF09557">
    <property type="entry name" value="DUF2382"/>
    <property type="match status" value="1"/>
</dbReference>
<organism evidence="4 5">
    <name type="scientific">Luteococcus peritonei</name>
    <dbReference type="NCBI Taxonomy" id="88874"/>
    <lineage>
        <taxon>Bacteria</taxon>
        <taxon>Bacillati</taxon>
        <taxon>Actinomycetota</taxon>
        <taxon>Actinomycetes</taxon>
        <taxon>Propionibacteriales</taxon>
        <taxon>Propionibacteriaceae</taxon>
        <taxon>Luteococcus</taxon>
    </lineage>
</organism>
<dbReference type="InterPro" id="IPR019060">
    <property type="entry name" value="DUF2382"/>
</dbReference>
<evidence type="ECO:0000259" key="2">
    <source>
        <dbReference type="Pfam" id="PF05239"/>
    </source>
</evidence>
<dbReference type="PANTHER" id="PTHR38463:SF1">
    <property type="entry name" value="STRESS RESPONSE PROTEIN YSNF"/>
    <property type="match status" value="1"/>
</dbReference>
<sequence length="311" mass="35008">MTDNTFDRTNDVNDFDRYYGSVVVDSNGEKVGDVGQVYLDDATGRPEWVTVRTGLFGLKETFVPLQGQQVANGEIRVGYTKDQIKGAPSIDPEGHISEAEEAELYRYYDRSYGDTTQAGYRDEDREAYLSTRTDRDVADRANVTTDAAVDRDRNTNVGTNEVVAHEERLNVGKEQVETGRVRIRKHVVHENQSVQVPVTREEVRVERTPIADGERTNGRIGEETTEEVVLHEERPVVSKETVGVEKVSLGKEQVQENVTVTEDVAKERIEVEGDNVVDADRRFADGNRDDRSFGDKVKDKLDRDNDGKIGR</sequence>
<accession>A0ABW4RU82</accession>
<dbReference type="NCBIfam" id="TIGR02271">
    <property type="entry name" value="YsnF/AvaK domain"/>
    <property type="match status" value="1"/>
</dbReference>
<feature type="region of interest" description="Disordered" evidence="1">
    <location>
        <begin position="282"/>
        <end position="311"/>
    </location>
</feature>
<evidence type="ECO:0000313" key="5">
    <source>
        <dbReference type="Proteomes" id="UP001597326"/>
    </source>
</evidence>
<feature type="domain" description="PRC-barrel" evidence="2">
    <location>
        <begin position="19"/>
        <end position="83"/>
    </location>
</feature>
<proteinExistence type="predicted"/>
<dbReference type="SUPFAM" id="SSF50346">
    <property type="entry name" value="PRC-barrel domain"/>
    <property type="match status" value="1"/>
</dbReference>
<name>A0ABW4RU82_9ACTN</name>
<protein>
    <submittedName>
        <fullName evidence="4">PRC and DUF2382 domain-containing protein</fullName>
    </submittedName>
</protein>
<dbReference type="InterPro" id="IPR027275">
    <property type="entry name" value="PRC-brl_dom"/>
</dbReference>